<organism evidence="2">
    <name type="scientific">Rhinella marina erythrocytic-like virus</name>
    <dbReference type="NCBI Taxonomy" id="2859906"/>
    <lineage>
        <taxon>Viruses</taxon>
        <taxon>Varidnaviria</taxon>
        <taxon>Bamfordvirae</taxon>
        <taxon>Nucleocytoviricota</taxon>
        <taxon>Megaviricetes</taxon>
        <taxon>Pimascovirales</taxon>
        <taxon>Pimascovirales incertae sedis</taxon>
        <taxon>Iridoviridae</taxon>
    </lineage>
</organism>
<accession>A0A8F6UAW4</accession>
<feature type="coiled-coil region" evidence="1">
    <location>
        <begin position="5"/>
        <end position="32"/>
    </location>
</feature>
<evidence type="ECO:0000256" key="1">
    <source>
        <dbReference type="SAM" id="Coils"/>
    </source>
</evidence>
<dbReference type="EMBL" id="MW582927">
    <property type="protein sequence ID" value="QXT57789.1"/>
    <property type="molecule type" value="Genomic_DNA"/>
</dbReference>
<keyword evidence="1" id="KW-0175">Coiled coil</keyword>
<protein>
    <submittedName>
        <fullName evidence="2">Putative XPPG-RAD2 type nuclease</fullName>
    </submittedName>
</protein>
<name>A0A8F6UAW4_9VIRU</name>
<evidence type="ECO:0000313" key="2">
    <source>
        <dbReference type="EMBL" id="QXT57789.1"/>
    </source>
</evidence>
<sequence>MDIFSRQQLEQLKQAQEEAETNKKTREKLSKLLGIPEYEIVAPNLFRAASLFGLLRKNSTGSILDMFSSGKQTNGKYNAYTQYPVTTEQQRLKLLQKLLSEKTAGFTHWIASVVESRILFLEEHDIILGLEDVTFQGFQNACIETMESYETCLEEVTSECSDSHWILVNLALLRHVLVGFIDLVAVTRLAKQHVLLGRKKNLTTKTSLNPYEKLVLSQSIDHYINPADIVMALHINHYIRDPKIAPFSIDMFVYKCCTPVLMFCTLELVLEYQLFNPYYNNNIGYHRGNKLYYILYDVKDSKRYWVADPNLGVFIRNIGSKLVCFLYKTFRQLFYNVYNTNEFRSSKNHPRHNEFLMLLRNWKLAKNLPLLAKIIQKLTIHYAEIYATDLDYFNITNPDLISELPVGEIQCTGLYDIPKVDEGWCKLKV</sequence>
<reference evidence="2" key="1">
    <citation type="submission" date="2021-02" db="EMBL/GenBank/DDBJ databases">
        <title>Distinct virome patterns of the invasive cane toad (Rhinella marina) across its native and introduced ranges.</title>
        <authorList>
            <person name="Russo A.G."/>
            <person name="Harding E.F."/>
            <person name="Yan G.J."/>
            <person name="Selechnik D."/>
            <person name="Ducatez S."/>
            <person name="DeVore J.L."/>
            <person name="Zhou J."/>
            <person name="Sarma R.R."/>
            <person name="Lee Y.P."/>
            <person name="Richardson M.F."/>
            <person name="Shine R."/>
            <person name="Rollins L.A."/>
            <person name="White P.A."/>
        </authorList>
    </citation>
    <scope>NUCLEOTIDE SEQUENCE</scope>
</reference>
<proteinExistence type="predicted"/>